<keyword evidence="1" id="KW-0472">Membrane</keyword>
<evidence type="ECO:0000313" key="3">
    <source>
        <dbReference type="Proteomes" id="UP000254060"/>
    </source>
</evidence>
<gene>
    <name evidence="2" type="ORF">NCTC13163_02676</name>
</gene>
<accession>A0A377FWQ0</accession>
<keyword evidence="1" id="KW-1133">Transmembrane helix</keyword>
<dbReference type="STRING" id="1397694.GCA_000702585_00101"/>
<dbReference type="AlphaFoldDB" id="A0A377FWQ0"/>
<evidence type="ECO:0000313" key="2">
    <source>
        <dbReference type="EMBL" id="STO09259.1"/>
    </source>
</evidence>
<dbReference type="EMBL" id="UGGP01000001">
    <property type="protein sequence ID" value="STO09259.1"/>
    <property type="molecule type" value="Genomic_DNA"/>
</dbReference>
<organism evidence="2 3">
    <name type="scientific">Exiguobacterium aurantiacum</name>
    <dbReference type="NCBI Taxonomy" id="33987"/>
    <lineage>
        <taxon>Bacteria</taxon>
        <taxon>Bacillati</taxon>
        <taxon>Bacillota</taxon>
        <taxon>Bacilli</taxon>
        <taxon>Bacillales</taxon>
        <taxon>Bacillales Family XII. Incertae Sedis</taxon>
        <taxon>Exiguobacterium</taxon>
    </lineage>
</organism>
<name>A0A377FWQ0_9BACL</name>
<dbReference type="RefSeq" id="WP_029333725.1">
    <property type="nucleotide sequence ID" value="NZ_UGGP01000001.1"/>
</dbReference>
<reference evidence="2 3" key="1">
    <citation type="submission" date="2018-06" db="EMBL/GenBank/DDBJ databases">
        <authorList>
            <consortium name="Pathogen Informatics"/>
            <person name="Doyle S."/>
        </authorList>
    </citation>
    <scope>NUCLEOTIDE SEQUENCE [LARGE SCALE GENOMIC DNA]</scope>
    <source>
        <strain evidence="2 3">NCTC13163</strain>
    </source>
</reference>
<proteinExistence type="predicted"/>
<sequence length="75" mass="8879">MEVLLMLLFSLFVMIVPLTLIIAIIVLIVRFIGRYEKRADARLELERQAAAHQQQQFDVLVERLDRIEEKMEVRP</sequence>
<keyword evidence="1" id="KW-0812">Transmembrane</keyword>
<protein>
    <submittedName>
        <fullName evidence="2">Uncharacterized protein</fullName>
    </submittedName>
</protein>
<dbReference type="OrthoDB" id="2357579at2"/>
<evidence type="ECO:0000256" key="1">
    <source>
        <dbReference type="SAM" id="Phobius"/>
    </source>
</evidence>
<dbReference type="Proteomes" id="UP000254060">
    <property type="component" value="Unassembled WGS sequence"/>
</dbReference>
<feature type="transmembrane region" description="Helical" evidence="1">
    <location>
        <begin position="6"/>
        <end position="32"/>
    </location>
</feature>